<dbReference type="Gene3D" id="3.40.47.10">
    <property type="match status" value="1"/>
</dbReference>
<dbReference type="Pfam" id="PF22691">
    <property type="entry name" value="Thiolase_C_1"/>
    <property type="match status" value="1"/>
</dbReference>
<evidence type="ECO:0000259" key="2">
    <source>
        <dbReference type="Pfam" id="PF00108"/>
    </source>
</evidence>
<gene>
    <name evidence="4" type="ORF">SACC_27210</name>
</gene>
<keyword evidence="5" id="KW-1185">Reference proteome</keyword>
<dbReference type="GO" id="GO:0008299">
    <property type="term" value="P:isoprenoid biosynthetic process"/>
    <property type="evidence" value="ECO:0007669"/>
    <property type="project" value="UniProtKB-KW"/>
</dbReference>
<accession>A0AAQ4CV73</accession>
<sequence>MADVFITGFGEYLEKESNLSFFEILTNAYLEALKIANIESDEIDGLVFTTTTGTIEDPPLRNLLLDQVANFLGLKNLRYMDIVDYGGASFNGMIYRAYRAIKDGYANAILVLGGGKGTIRKKISKTSLITRYHSNFLNVKELTPTSDYAMVALRYSYEYNVSDESRALIAVRERSNATLNPNALFKSPISVDDVIKSPIVSYPLRLLECVMPIDGFSAYILTSESKSKKSEITPIKILGFGEAHDPRLIMEKENILDTPIPVSSKIALERANVSLSDIDLFMLYDAYTIMVLLEIEGIGLAEKGKGWKFVEENDFSPSSTYPINTNGGTLNVGQPAYMSGGVILTEALRQLSGLAGHRQVKDIRYALVNGIGGILNHSTTLILGV</sequence>
<dbReference type="GO" id="GO:0016747">
    <property type="term" value="F:acyltransferase activity, transferring groups other than amino-acyl groups"/>
    <property type="evidence" value="ECO:0007669"/>
    <property type="project" value="InterPro"/>
</dbReference>
<reference evidence="4 5" key="1">
    <citation type="journal article" date="2022" name="Microbiol. Resour. Announc.">
        <title>Complete Genome Sequence of the Hyperthermophilic and Acidophilic Archaeon Saccharolobus caldissimus Strain HS-3T.</title>
        <authorList>
            <person name="Sakai H.D."/>
            <person name="Kurosawa N."/>
        </authorList>
    </citation>
    <scope>NUCLEOTIDE SEQUENCE [LARGE SCALE GENOMIC DNA]</scope>
    <source>
        <strain evidence="4 5">JCM32116</strain>
    </source>
</reference>
<dbReference type="Pfam" id="PF00108">
    <property type="entry name" value="Thiolase_N"/>
    <property type="match status" value="1"/>
</dbReference>
<dbReference type="InterPro" id="IPR020616">
    <property type="entry name" value="Thiolase_N"/>
</dbReference>
<dbReference type="PANTHER" id="PTHR42870">
    <property type="entry name" value="ACETYL-COA C-ACETYLTRANSFERASE"/>
    <property type="match status" value="1"/>
</dbReference>
<protein>
    <submittedName>
        <fullName evidence="4">Acetyl-CoA acetyltransferase</fullName>
    </submittedName>
</protein>
<proteinExistence type="predicted"/>
<dbReference type="Proteomes" id="UP001319921">
    <property type="component" value="Chromosome"/>
</dbReference>
<dbReference type="EMBL" id="AP025226">
    <property type="protein sequence ID" value="BDB99704.1"/>
    <property type="molecule type" value="Genomic_DNA"/>
</dbReference>
<evidence type="ECO:0000313" key="5">
    <source>
        <dbReference type="Proteomes" id="UP001319921"/>
    </source>
</evidence>
<organism evidence="4 5">
    <name type="scientific">Saccharolobus caldissimus</name>
    <dbReference type="NCBI Taxonomy" id="1702097"/>
    <lineage>
        <taxon>Archaea</taxon>
        <taxon>Thermoproteota</taxon>
        <taxon>Thermoprotei</taxon>
        <taxon>Sulfolobales</taxon>
        <taxon>Sulfolobaceae</taxon>
        <taxon>Saccharolobus</taxon>
    </lineage>
</organism>
<dbReference type="AlphaFoldDB" id="A0AAQ4CV73"/>
<keyword evidence="1" id="KW-0414">Isoprene biosynthesis</keyword>
<dbReference type="InterPro" id="IPR016039">
    <property type="entry name" value="Thiolase-like"/>
</dbReference>
<evidence type="ECO:0000259" key="3">
    <source>
        <dbReference type="Pfam" id="PF22691"/>
    </source>
</evidence>
<dbReference type="KEGG" id="scas:SACC_27210"/>
<dbReference type="GeneID" id="68867442"/>
<feature type="domain" description="Thiolase C-terminal" evidence="3">
    <location>
        <begin position="241"/>
        <end position="384"/>
    </location>
</feature>
<evidence type="ECO:0000256" key="1">
    <source>
        <dbReference type="ARBA" id="ARBA00023229"/>
    </source>
</evidence>
<feature type="domain" description="Thiolase N-terminal" evidence="2">
    <location>
        <begin position="7"/>
        <end position="190"/>
    </location>
</feature>
<evidence type="ECO:0000313" key="4">
    <source>
        <dbReference type="EMBL" id="BDB99704.1"/>
    </source>
</evidence>
<name>A0AAQ4CV73_9CREN</name>
<dbReference type="InterPro" id="IPR002155">
    <property type="entry name" value="Thiolase"/>
</dbReference>
<dbReference type="InterPro" id="IPR055140">
    <property type="entry name" value="Thiolase_C_2"/>
</dbReference>
<dbReference type="CDD" id="cd00829">
    <property type="entry name" value="SCP-x_thiolase"/>
    <property type="match status" value="1"/>
</dbReference>
<dbReference type="SUPFAM" id="SSF53901">
    <property type="entry name" value="Thiolase-like"/>
    <property type="match status" value="2"/>
</dbReference>
<dbReference type="PANTHER" id="PTHR42870:SF2">
    <property type="entry name" value="LIPID-TRANSFER PROTEIN, PUTATIVE-RELATED"/>
    <property type="match status" value="1"/>
</dbReference>
<dbReference type="RefSeq" id="WP_229570158.1">
    <property type="nucleotide sequence ID" value="NZ_AP025226.1"/>
</dbReference>
<dbReference type="PIRSF" id="PIRSF000429">
    <property type="entry name" value="Ac-CoA_Ac_transf"/>
    <property type="match status" value="1"/>
</dbReference>